<name>A0A5K3ELG6_MESCO</name>
<feature type="compositionally biased region" description="Low complexity" evidence="1">
    <location>
        <begin position="141"/>
        <end position="150"/>
    </location>
</feature>
<dbReference type="Pfam" id="PF00397">
    <property type="entry name" value="WW"/>
    <property type="match status" value="1"/>
</dbReference>
<proteinExistence type="predicted"/>
<dbReference type="SMART" id="SM00456">
    <property type="entry name" value="WW"/>
    <property type="match status" value="1"/>
</dbReference>
<organism evidence="3">
    <name type="scientific">Mesocestoides corti</name>
    <name type="common">Flatworm</name>
    <dbReference type="NCBI Taxonomy" id="53468"/>
    <lineage>
        <taxon>Eukaryota</taxon>
        <taxon>Metazoa</taxon>
        <taxon>Spiralia</taxon>
        <taxon>Lophotrochozoa</taxon>
        <taxon>Platyhelminthes</taxon>
        <taxon>Cestoda</taxon>
        <taxon>Eucestoda</taxon>
        <taxon>Cyclophyllidea</taxon>
        <taxon>Mesocestoididae</taxon>
        <taxon>Mesocestoides</taxon>
    </lineage>
</organism>
<evidence type="ECO:0000259" key="2">
    <source>
        <dbReference type="PROSITE" id="PS50020"/>
    </source>
</evidence>
<feature type="domain" description="WW" evidence="2">
    <location>
        <begin position="10"/>
        <end position="44"/>
    </location>
</feature>
<dbReference type="PROSITE" id="PS50020">
    <property type="entry name" value="WW_DOMAIN_2"/>
    <property type="match status" value="1"/>
</dbReference>
<dbReference type="WBParaSite" id="MCU_001075-RA">
    <property type="protein sequence ID" value="MCU_001075-RA"/>
    <property type="gene ID" value="MCU_001075"/>
</dbReference>
<dbReference type="AlphaFoldDB" id="A0A5K3ELG6"/>
<feature type="compositionally biased region" description="Basic and acidic residues" evidence="1">
    <location>
        <begin position="207"/>
        <end position="217"/>
    </location>
</feature>
<dbReference type="InterPro" id="IPR036020">
    <property type="entry name" value="WW_dom_sf"/>
</dbReference>
<feature type="region of interest" description="Disordered" evidence="1">
    <location>
        <begin position="39"/>
        <end position="66"/>
    </location>
</feature>
<dbReference type="CDD" id="cd00201">
    <property type="entry name" value="WW"/>
    <property type="match status" value="1"/>
</dbReference>
<evidence type="ECO:0000313" key="3">
    <source>
        <dbReference type="WBParaSite" id="MCU_001075-RA"/>
    </source>
</evidence>
<feature type="compositionally biased region" description="Polar residues" evidence="1">
    <location>
        <begin position="48"/>
        <end position="57"/>
    </location>
</feature>
<dbReference type="InterPro" id="IPR001202">
    <property type="entry name" value="WW_dom"/>
</dbReference>
<dbReference type="Gene3D" id="2.20.70.10">
    <property type="match status" value="1"/>
</dbReference>
<dbReference type="SUPFAM" id="SSF51045">
    <property type="entry name" value="WW domain"/>
    <property type="match status" value="1"/>
</dbReference>
<evidence type="ECO:0000256" key="1">
    <source>
        <dbReference type="SAM" id="MobiDB-lite"/>
    </source>
</evidence>
<feature type="region of interest" description="Disordered" evidence="1">
    <location>
        <begin position="108"/>
        <end position="310"/>
    </location>
</feature>
<feature type="compositionally biased region" description="Basic and acidic residues" evidence="1">
    <location>
        <begin position="180"/>
        <end position="200"/>
    </location>
</feature>
<sequence>MSVAEPWSKYPLPPNWEMKYDPNTKRNYFVDHEKKRATWTDPRPKYYGNNSHTNSDVNVERSSAKASVGSELSSDVLESIHIPSTEEPSTVSFTSKTSAVVSNFISSSYNPKHDSLSRSQKQPHKSSRKENVKTRRPSVGSTSIPSASSRRSQKGCRLPSRHCTSPESELKGDYYLQEDNADKTRNSEIEELKSVPESKEATNALSDLDRDSTEKSDNQSQVTKVDDPSVTDSEALDKGSPTQNTTSRNEVRQGCRLNQAKGHNPDLLTKRTPARGPDPSLRRGPDPSLPRGPNPDLLRKNQSGKLVRADPLCSVLVQ</sequence>
<reference evidence="3" key="1">
    <citation type="submission" date="2019-11" db="UniProtKB">
        <authorList>
            <consortium name="WormBaseParasite"/>
        </authorList>
    </citation>
    <scope>IDENTIFICATION</scope>
</reference>
<accession>A0A5K3ELG6</accession>
<protein>
    <submittedName>
        <fullName evidence="3">WW domain-containing protein</fullName>
    </submittedName>
</protein>